<gene>
    <name evidence="1" type="ORF">CAI16_05460</name>
</gene>
<dbReference type="InterPro" id="IPR029055">
    <property type="entry name" value="Ntn_hydrolases_N"/>
</dbReference>
<dbReference type="AlphaFoldDB" id="A0A3E0WW59"/>
<evidence type="ECO:0008006" key="3">
    <source>
        <dbReference type="Google" id="ProtNLM"/>
    </source>
</evidence>
<evidence type="ECO:0000313" key="2">
    <source>
        <dbReference type="Proteomes" id="UP000256488"/>
    </source>
</evidence>
<proteinExistence type="predicted"/>
<evidence type="ECO:0000313" key="1">
    <source>
        <dbReference type="EMBL" id="RFA36236.1"/>
    </source>
</evidence>
<comment type="caution">
    <text evidence="1">The sequence shown here is derived from an EMBL/GenBank/DDBJ whole genome shotgun (WGS) entry which is preliminary data.</text>
</comment>
<organism evidence="1 2">
    <name type="scientific">Virgibacillus dokdonensis</name>
    <dbReference type="NCBI Taxonomy" id="302167"/>
    <lineage>
        <taxon>Bacteria</taxon>
        <taxon>Bacillati</taxon>
        <taxon>Bacillota</taxon>
        <taxon>Bacilli</taxon>
        <taxon>Bacillales</taxon>
        <taxon>Bacillaceae</taxon>
        <taxon>Virgibacillus</taxon>
    </lineage>
</organism>
<name>A0A3E0WW59_9BACI</name>
<protein>
    <recommendedName>
        <fullName evidence="3">Proteasome endopeptidase complex</fullName>
    </recommendedName>
</protein>
<reference evidence="1 2" key="1">
    <citation type="submission" date="2017-05" db="EMBL/GenBank/DDBJ databases">
        <title>Virgibacillus sp. AK90 isolated from a saltern of Kakinada, India.</title>
        <authorList>
            <person name="Gupta V."/>
            <person name="Sidhu C."/>
            <person name="Korpole S."/>
            <person name="Pinnaka A.K."/>
        </authorList>
    </citation>
    <scope>NUCLEOTIDE SEQUENCE [LARGE SCALE GENOMIC DNA]</scope>
    <source>
        <strain evidence="1 2">AK90</strain>
    </source>
</reference>
<dbReference type="Gene3D" id="3.60.20.10">
    <property type="entry name" value="Glutamine Phosphoribosylpyrophosphate, subunit 1, domain 1"/>
    <property type="match status" value="1"/>
</dbReference>
<sequence>MSFVSVIASDSFISMVADGRVVQDGNSIQENYRKFKQIGLKQFVAFAGAKQICEAVMDQINVEIEKMYELSKVAKEIHSAIYGKSELEGINILFVVGGVNINGCIEFYTINRVDEEIRKYKPETPTDRSYAFLHNGMIDEGIVGEKFEETYSKYGVTSLSKCQRVQEELNNKIADLDESVNKITFKLSFRK</sequence>
<dbReference type="Proteomes" id="UP000256488">
    <property type="component" value="Unassembled WGS sequence"/>
</dbReference>
<dbReference type="EMBL" id="NFZX01000007">
    <property type="protein sequence ID" value="RFA36236.1"/>
    <property type="molecule type" value="Genomic_DNA"/>
</dbReference>
<accession>A0A3E0WW59</accession>
<dbReference type="RefSeq" id="WP_116277587.1">
    <property type="nucleotide sequence ID" value="NZ_NFZX01000007.1"/>
</dbReference>